<keyword evidence="4 5" id="KW-0472">Membrane</keyword>
<keyword evidence="8" id="KW-1185">Reference proteome</keyword>
<evidence type="ECO:0000256" key="3">
    <source>
        <dbReference type="ARBA" id="ARBA00022989"/>
    </source>
</evidence>
<feature type="domain" description="G-protein coupled receptors family 1 profile" evidence="6">
    <location>
        <begin position="25"/>
        <end position="257"/>
    </location>
</feature>
<evidence type="ECO:0000313" key="9">
    <source>
        <dbReference type="WBParaSite" id="GPUH_0001473001-mRNA-1"/>
    </source>
</evidence>
<dbReference type="SUPFAM" id="SSF81321">
    <property type="entry name" value="Family A G protein-coupled receptor-like"/>
    <property type="match status" value="1"/>
</dbReference>
<dbReference type="OrthoDB" id="9990906at2759"/>
<dbReference type="GO" id="GO:0016020">
    <property type="term" value="C:membrane"/>
    <property type="evidence" value="ECO:0007669"/>
    <property type="project" value="UniProtKB-SubCell"/>
</dbReference>
<dbReference type="GO" id="GO:0004930">
    <property type="term" value="F:G protein-coupled receptor activity"/>
    <property type="evidence" value="ECO:0007669"/>
    <property type="project" value="InterPro"/>
</dbReference>
<dbReference type="EMBL" id="UYRT01081571">
    <property type="protein sequence ID" value="VDN24643.1"/>
    <property type="molecule type" value="Genomic_DNA"/>
</dbReference>
<evidence type="ECO:0000256" key="2">
    <source>
        <dbReference type="ARBA" id="ARBA00022692"/>
    </source>
</evidence>
<feature type="transmembrane region" description="Helical" evidence="5">
    <location>
        <begin position="86"/>
        <end position="108"/>
    </location>
</feature>
<feature type="transmembrane region" description="Helical" evidence="5">
    <location>
        <begin position="198"/>
        <end position="220"/>
    </location>
</feature>
<evidence type="ECO:0000313" key="7">
    <source>
        <dbReference type="EMBL" id="VDN24643.1"/>
    </source>
</evidence>
<feature type="transmembrane region" description="Helical" evidence="5">
    <location>
        <begin position="15"/>
        <end position="34"/>
    </location>
</feature>
<dbReference type="AlphaFoldDB" id="A0A183E170"/>
<dbReference type="PANTHER" id="PTHR46895:SF7">
    <property type="entry name" value="G-PROTEIN COUPLED RECEPTORS FAMILY 1 PROFILE DOMAIN-CONTAINING PROTEIN"/>
    <property type="match status" value="1"/>
</dbReference>
<reference evidence="9" key="1">
    <citation type="submission" date="2016-06" db="UniProtKB">
        <authorList>
            <consortium name="WormBaseParasite"/>
        </authorList>
    </citation>
    <scope>IDENTIFICATION</scope>
</reference>
<evidence type="ECO:0000256" key="1">
    <source>
        <dbReference type="ARBA" id="ARBA00004370"/>
    </source>
</evidence>
<protein>
    <submittedName>
        <fullName evidence="9">G_PROTEIN_RECEP_F1_2 domain-containing protein</fullName>
    </submittedName>
</protein>
<gene>
    <name evidence="7" type="ORF">GPUH_LOCUS14711</name>
</gene>
<comment type="subcellular location">
    <subcellularLocation>
        <location evidence="1">Membrane</location>
    </subcellularLocation>
</comment>
<dbReference type="PANTHER" id="PTHR46895">
    <property type="entry name" value="PROTEIN CBG20548-RELATED"/>
    <property type="match status" value="1"/>
</dbReference>
<keyword evidence="3 5" id="KW-1133">Transmembrane helix</keyword>
<feature type="transmembrane region" description="Helical" evidence="5">
    <location>
        <begin position="46"/>
        <end position="66"/>
    </location>
</feature>
<accession>A0A183E170</accession>
<organism evidence="9">
    <name type="scientific">Gongylonema pulchrum</name>
    <dbReference type="NCBI Taxonomy" id="637853"/>
    <lineage>
        <taxon>Eukaryota</taxon>
        <taxon>Metazoa</taxon>
        <taxon>Ecdysozoa</taxon>
        <taxon>Nematoda</taxon>
        <taxon>Chromadorea</taxon>
        <taxon>Rhabditida</taxon>
        <taxon>Spirurina</taxon>
        <taxon>Spiruromorpha</taxon>
        <taxon>Spiruroidea</taxon>
        <taxon>Gongylonematidae</taxon>
        <taxon>Gongylonema</taxon>
    </lineage>
</organism>
<evidence type="ECO:0000256" key="4">
    <source>
        <dbReference type="ARBA" id="ARBA00023136"/>
    </source>
</evidence>
<dbReference type="PRINTS" id="PR00237">
    <property type="entry name" value="GPCRRHODOPSN"/>
</dbReference>
<dbReference type="WBParaSite" id="GPUH_0001473001-mRNA-1">
    <property type="protein sequence ID" value="GPUH_0001473001-mRNA-1"/>
    <property type="gene ID" value="GPUH_0001473001"/>
</dbReference>
<proteinExistence type="predicted"/>
<dbReference type="InterPro" id="IPR017452">
    <property type="entry name" value="GPCR_Rhodpsn_7TM"/>
</dbReference>
<dbReference type="Gene3D" id="1.20.1070.10">
    <property type="entry name" value="Rhodopsin 7-helix transmembrane proteins"/>
    <property type="match status" value="1"/>
</dbReference>
<name>A0A183E170_9BILA</name>
<dbReference type="InterPro" id="IPR000276">
    <property type="entry name" value="GPCR_Rhodpsn"/>
</dbReference>
<feature type="transmembrane region" description="Helical" evidence="5">
    <location>
        <begin position="129"/>
        <end position="149"/>
    </location>
</feature>
<dbReference type="Proteomes" id="UP000271098">
    <property type="component" value="Unassembled WGS sequence"/>
</dbReference>
<evidence type="ECO:0000313" key="8">
    <source>
        <dbReference type="Proteomes" id="UP000271098"/>
    </source>
</evidence>
<dbReference type="PROSITE" id="PS50262">
    <property type="entry name" value="G_PROTEIN_RECEP_F1_2"/>
    <property type="match status" value="1"/>
</dbReference>
<evidence type="ECO:0000259" key="6">
    <source>
        <dbReference type="PROSITE" id="PS50262"/>
    </source>
</evidence>
<keyword evidence="2 5" id="KW-0812">Transmembrane</keyword>
<evidence type="ECO:0000256" key="5">
    <source>
        <dbReference type="SAM" id="Phobius"/>
    </source>
</evidence>
<reference evidence="7 8" key="2">
    <citation type="submission" date="2018-11" db="EMBL/GenBank/DDBJ databases">
        <authorList>
            <consortium name="Pathogen Informatics"/>
        </authorList>
    </citation>
    <scope>NUCLEOTIDE SEQUENCE [LARGE SCALE GENOMIC DNA]</scope>
</reference>
<sequence>MAFLVASDALFQTAFPIQFAVTIIGNSLTLSVLLSPSMRNRANHLLATLAFADIGVFVFMLPNSLSSFRLFYESISFRIFYAYSKAHFAALANWFSCAAIWIVLAVSVERLLVIKFPFRSLKQYQTVESVVIGSTIFGLTLALTSYHHFSYRCALRWVCNMSQVYIRCLPVTWNWTAFGLGPHIQPSATLTSYINTSVIANALLGVIMPVFVVAFLNLSLIRLLRIRTQQVPFGTLAYLYILHHCCSAKMRQTKSKT</sequence>